<gene>
    <name evidence="3" type="ORF">IAD19_02905</name>
</gene>
<dbReference type="AlphaFoldDB" id="A0A9D1ISV3"/>
<feature type="non-terminal residue" evidence="3">
    <location>
        <position position="1"/>
    </location>
</feature>
<feature type="compositionally biased region" description="Low complexity" evidence="1">
    <location>
        <begin position="29"/>
        <end position="41"/>
    </location>
</feature>
<feature type="domain" description="PepSY" evidence="2">
    <location>
        <begin position="43"/>
        <end position="104"/>
    </location>
</feature>
<feature type="region of interest" description="Disordered" evidence="1">
    <location>
        <begin position="1"/>
        <end position="73"/>
    </location>
</feature>
<feature type="domain" description="PepSY" evidence="2">
    <location>
        <begin position="121"/>
        <end position="175"/>
    </location>
</feature>
<reference evidence="3" key="1">
    <citation type="submission" date="2020-10" db="EMBL/GenBank/DDBJ databases">
        <authorList>
            <person name="Gilroy R."/>
        </authorList>
    </citation>
    <scope>NUCLEOTIDE SEQUENCE</scope>
    <source>
        <strain evidence="3">4509</strain>
    </source>
</reference>
<name>A0A9D1ISV3_9FIRM</name>
<organism evidence="3 4">
    <name type="scientific">Candidatus Egerieicola faecale</name>
    <dbReference type="NCBI Taxonomy" id="2840774"/>
    <lineage>
        <taxon>Bacteria</taxon>
        <taxon>Bacillati</taxon>
        <taxon>Bacillota</taxon>
        <taxon>Clostridia</taxon>
        <taxon>Eubacteriales</taxon>
        <taxon>Oscillospiraceae</taxon>
        <taxon>Oscillospiraceae incertae sedis</taxon>
        <taxon>Candidatus Egerieicola</taxon>
    </lineage>
</organism>
<evidence type="ECO:0000256" key="1">
    <source>
        <dbReference type="SAM" id="MobiDB-lite"/>
    </source>
</evidence>
<reference evidence="3" key="2">
    <citation type="journal article" date="2021" name="PeerJ">
        <title>Extensive microbial diversity within the chicken gut microbiome revealed by metagenomics and culture.</title>
        <authorList>
            <person name="Gilroy R."/>
            <person name="Ravi A."/>
            <person name="Getino M."/>
            <person name="Pursley I."/>
            <person name="Horton D.L."/>
            <person name="Alikhan N.F."/>
            <person name="Baker D."/>
            <person name="Gharbi K."/>
            <person name="Hall N."/>
            <person name="Watson M."/>
            <person name="Adriaenssens E.M."/>
            <person name="Foster-Nyarko E."/>
            <person name="Jarju S."/>
            <person name="Secka A."/>
            <person name="Antonio M."/>
            <person name="Oren A."/>
            <person name="Chaudhuri R.R."/>
            <person name="La Ragione R."/>
            <person name="Hildebrand F."/>
            <person name="Pallen M.J."/>
        </authorList>
    </citation>
    <scope>NUCLEOTIDE SEQUENCE</scope>
    <source>
        <strain evidence="3">4509</strain>
    </source>
</reference>
<dbReference type="InterPro" id="IPR025711">
    <property type="entry name" value="PepSY"/>
</dbReference>
<evidence type="ECO:0000313" key="3">
    <source>
        <dbReference type="EMBL" id="HIU41479.1"/>
    </source>
</evidence>
<sequence>PTPSESQSTEGGSTSGNLTSTASLPESDSGSGQTQTSSSGQEISREEAFSIALENAGVSQSDARNVKIERDGDNGIPIYDIEFDTDYGDYDYEVAVSDGSIIDSDYEVLEEWAYRQPDNPVSEEQVKILVQQKVPGAPASEIRVWQENDDGRSRWEGSLSYNGIYYEFEIDTQTGIITDWNADRRG</sequence>
<proteinExistence type="predicted"/>
<dbReference type="Proteomes" id="UP000824082">
    <property type="component" value="Unassembled WGS sequence"/>
</dbReference>
<feature type="compositionally biased region" description="Low complexity" evidence="1">
    <location>
        <begin position="1"/>
        <end position="16"/>
    </location>
</feature>
<dbReference type="Gene3D" id="3.10.450.40">
    <property type="match status" value="2"/>
</dbReference>
<evidence type="ECO:0000259" key="2">
    <source>
        <dbReference type="Pfam" id="PF03413"/>
    </source>
</evidence>
<evidence type="ECO:0000313" key="4">
    <source>
        <dbReference type="Proteomes" id="UP000824082"/>
    </source>
</evidence>
<comment type="caution">
    <text evidence="3">The sequence shown here is derived from an EMBL/GenBank/DDBJ whole genome shotgun (WGS) entry which is preliminary data.</text>
</comment>
<dbReference type="EMBL" id="DVMX01000056">
    <property type="protein sequence ID" value="HIU41479.1"/>
    <property type="molecule type" value="Genomic_DNA"/>
</dbReference>
<accession>A0A9D1ISV3</accession>
<protein>
    <submittedName>
        <fullName evidence="3">PepSY domain-containing protein</fullName>
    </submittedName>
</protein>
<dbReference type="Pfam" id="PF03413">
    <property type="entry name" value="PepSY"/>
    <property type="match status" value="2"/>
</dbReference>
<feature type="compositionally biased region" description="Basic and acidic residues" evidence="1">
    <location>
        <begin position="64"/>
        <end position="73"/>
    </location>
</feature>
<feature type="compositionally biased region" description="Polar residues" evidence="1">
    <location>
        <begin position="17"/>
        <end position="28"/>
    </location>
</feature>